<evidence type="ECO:0000256" key="1">
    <source>
        <dbReference type="ARBA" id="ARBA00006412"/>
    </source>
</evidence>
<evidence type="ECO:0000256" key="3">
    <source>
        <dbReference type="ARBA" id="ARBA00044072"/>
    </source>
</evidence>
<keyword evidence="6" id="KW-1185">Reference proteome</keyword>
<dbReference type="PANTHER" id="PTHR28052:SF1">
    <property type="entry name" value="UPF0545 PROTEIN C22ORF39"/>
    <property type="match status" value="1"/>
</dbReference>
<reference evidence="5" key="1">
    <citation type="submission" date="2022-01" db="EMBL/GenBank/DDBJ databases">
        <authorList>
            <person name="King R."/>
        </authorList>
    </citation>
    <scope>NUCLEOTIDE SEQUENCE</scope>
</reference>
<dbReference type="OrthoDB" id="5946508at2759"/>
<comment type="subcellular location">
    <subcellularLocation>
        <location evidence="2">Synaptic cleft</location>
    </subcellularLocation>
</comment>
<dbReference type="PANTHER" id="PTHR28052">
    <property type="entry name" value="UPF0545 PROTEIN C22ORF39"/>
    <property type="match status" value="1"/>
</dbReference>
<name>A0A9N9TX83_PHYSR</name>
<evidence type="ECO:0000313" key="5">
    <source>
        <dbReference type="EMBL" id="CAG9865239.1"/>
    </source>
</evidence>
<dbReference type="Proteomes" id="UP001153712">
    <property type="component" value="Chromosome 9"/>
</dbReference>
<evidence type="ECO:0000256" key="2">
    <source>
        <dbReference type="ARBA" id="ARBA00043942"/>
    </source>
</evidence>
<comment type="similarity">
    <text evidence="1">Belongs to the UPF0545 family.</text>
</comment>
<dbReference type="AlphaFoldDB" id="A0A9N9TX83"/>
<gene>
    <name evidence="5" type="ORF">PHYEVI_LOCUS11481</name>
</gene>
<accession>A0A9N9TX83</accession>
<evidence type="ECO:0000313" key="6">
    <source>
        <dbReference type="Proteomes" id="UP001153712"/>
    </source>
</evidence>
<protein>
    <recommendedName>
        <fullName evidence="3">Synaptic plasticity regulator PANTS</fullName>
    </recommendedName>
    <alternativeName>
        <fullName evidence="4">Plasticity-associated neural transcript short</fullName>
    </alternativeName>
</protein>
<organism evidence="5 6">
    <name type="scientific">Phyllotreta striolata</name>
    <name type="common">Striped flea beetle</name>
    <name type="synonym">Crioceris striolata</name>
    <dbReference type="NCBI Taxonomy" id="444603"/>
    <lineage>
        <taxon>Eukaryota</taxon>
        <taxon>Metazoa</taxon>
        <taxon>Ecdysozoa</taxon>
        <taxon>Arthropoda</taxon>
        <taxon>Hexapoda</taxon>
        <taxon>Insecta</taxon>
        <taxon>Pterygota</taxon>
        <taxon>Neoptera</taxon>
        <taxon>Endopterygota</taxon>
        <taxon>Coleoptera</taxon>
        <taxon>Polyphaga</taxon>
        <taxon>Cucujiformia</taxon>
        <taxon>Chrysomeloidea</taxon>
        <taxon>Chrysomelidae</taxon>
        <taxon>Galerucinae</taxon>
        <taxon>Alticini</taxon>
        <taxon>Phyllotreta</taxon>
    </lineage>
</organism>
<dbReference type="EMBL" id="OU900102">
    <property type="protein sequence ID" value="CAG9865239.1"/>
    <property type="molecule type" value="Genomic_DNA"/>
</dbReference>
<evidence type="ECO:0000256" key="4">
    <source>
        <dbReference type="ARBA" id="ARBA00044235"/>
    </source>
</evidence>
<proteinExistence type="inferred from homology"/>
<sequence length="157" mass="18955">MEAEANKDSNNDSNETENKTKIQDEWLIRRCFIYDEEYKDCTSFRARFHQYFIHGKTVDCSQWKRDSINCYKYMESQDESAANELVQSEKNRRRERLMSHYSNDVWKKRKSPPENWNEPLPDYISKDYENSYLSVKSKEMKGELPASFDINYRCNIL</sequence>
<dbReference type="GO" id="GO:0043083">
    <property type="term" value="C:synaptic cleft"/>
    <property type="evidence" value="ECO:0007669"/>
    <property type="project" value="UniProtKB-SubCell"/>
</dbReference>
<dbReference type="Pfam" id="PF11326">
    <property type="entry name" value="PANTS-like"/>
    <property type="match status" value="1"/>
</dbReference>
<dbReference type="InterPro" id="IPR021475">
    <property type="entry name" value="Pants/Emi1-like"/>
</dbReference>